<evidence type="ECO:0000256" key="1">
    <source>
        <dbReference type="SAM" id="MobiDB-lite"/>
    </source>
</evidence>
<dbReference type="Proteomes" id="UP001162060">
    <property type="component" value="Unassembled WGS sequence"/>
</dbReference>
<gene>
    <name evidence="2" type="ORF">PM001_LOCUS28410</name>
</gene>
<reference evidence="2" key="1">
    <citation type="submission" date="2024-01" db="EMBL/GenBank/DDBJ databases">
        <authorList>
            <person name="Webb A."/>
        </authorList>
    </citation>
    <scope>NUCLEOTIDE SEQUENCE</scope>
    <source>
        <strain evidence="2">Pm1</strain>
    </source>
</reference>
<protein>
    <submittedName>
        <fullName evidence="2">Uncharacterized protein</fullName>
    </submittedName>
</protein>
<evidence type="ECO:0000313" key="2">
    <source>
        <dbReference type="EMBL" id="CAK7943260.1"/>
    </source>
</evidence>
<feature type="region of interest" description="Disordered" evidence="1">
    <location>
        <begin position="145"/>
        <end position="177"/>
    </location>
</feature>
<evidence type="ECO:0000313" key="3">
    <source>
        <dbReference type="Proteomes" id="UP001162060"/>
    </source>
</evidence>
<proteinExistence type="predicted"/>
<organism evidence="2 3">
    <name type="scientific">Peronospora matthiolae</name>
    <dbReference type="NCBI Taxonomy" id="2874970"/>
    <lineage>
        <taxon>Eukaryota</taxon>
        <taxon>Sar</taxon>
        <taxon>Stramenopiles</taxon>
        <taxon>Oomycota</taxon>
        <taxon>Peronosporomycetes</taxon>
        <taxon>Peronosporales</taxon>
        <taxon>Peronosporaceae</taxon>
        <taxon>Peronospora</taxon>
    </lineage>
</organism>
<dbReference type="EMBL" id="CAKLBY020000297">
    <property type="protein sequence ID" value="CAK7943260.1"/>
    <property type="molecule type" value="Genomic_DNA"/>
</dbReference>
<sequence>MISTLDHQRDYVFTSPSVEERLRQAAGQSLATWIIGHRPKSTEEVASGQTLRERYLEPQLTTQGQYKASLDMQARRPPIPPIKGIPILLFAGDTKSEEDNGFDRWAHRMRRHSSMSALRASVIVADVRLERKLRYDFAKLKSRGQLRNPTQDASATTVAASVGQTMTTSPPIQNTSG</sequence>
<comment type="caution">
    <text evidence="2">The sequence shown here is derived from an EMBL/GenBank/DDBJ whole genome shotgun (WGS) entry which is preliminary data.</text>
</comment>
<name>A0AAV1VBH0_9STRA</name>
<dbReference type="AlphaFoldDB" id="A0AAV1VBH0"/>
<accession>A0AAV1VBH0</accession>